<organism evidence="2 3">
    <name type="scientific">Kosakonia arachidis</name>
    <dbReference type="NCBI Taxonomy" id="551989"/>
    <lineage>
        <taxon>Bacteria</taxon>
        <taxon>Pseudomonadati</taxon>
        <taxon>Pseudomonadota</taxon>
        <taxon>Gammaproteobacteria</taxon>
        <taxon>Enterobacterales</taxon>
        <taxon>Enterobacteriaceae</taxon>
        <taxon>Kosakonia</taxon>
    </lineage>
</organism>
<name>A0A1I6YGN6_9ENTR</name>
<feature type="transmembrane region" description="Helical" evidence="1">
    <location>
        <begin position="128"/>
        <end position="148"/>
    </location>
</feature>
<reference evidence="3" key="1">
    <citation type="submission" date="2016-10" db="EMBL/GenBank/DDBJ databases">
        <authorList>
            <person name="Varghese N."/>
            <person name="Submissions S."/>
        </authorList>
    </citation>
    <scope>NUCLEOTIDE SEQUENCE [LARGE SCALE GENOMIC DNA]</scope>
    <source>
        <strain evidence="3">Ah-143</strain>
    </source>
</reference>
<evidence type="ECO:0000313" key="3">
    <source>
        <dbReference type="Proteomes" id="UP000199187"/>
    </source>
</evidence>
<keyword evidence="1" id="KW-1133">Transmembrane helix</keyword>
<dbReference type="RefSeq" id="WP_090118917.1">
    <property type="nucleotide sequence ID" value="NZ_CP045300.1"/>
</dbReference>
<dbReference type="EMBL" id="FPAU01000001">
    <property type="protein sequence ID" value="SFT49548.1"/>
    <property type="molecule type" value="Genomic_DNA"/>
</dbReference>
<sequence length="194" mass="22489">MNYQTTAFPVYSPRYILLGVFCLALAFFGLSAPFLYVLLMGIVFPVLVSMRLHTLSQHDQATLLREISDWKVYMQGIPLQEQRASLKNPCFHKPERLQQFYWRGFIARFILQLMTLALLIQQTREMEWTSYAGIAAVAAFILLLLPIYHTLTTMRDMRAGAWALQRVEAADGYQAFFQQKMRVRTALDVLFSLH</sequence>
<keyword evidence="1" id="KW-0472">Membrane</keyword>
<evidence type="ECO:0000256" key="1">
    <source>
        <dbReference type="SAM" id="Phobius"/>
    </source>
</evidence>
<feature type="transmembrane region" description="Helical" evidence="1">
    <location>
        <begin position="100"/>
        <end position="122"/>
    </location>
</feature>
<gene>
    <name evidence="2" type="ORF">SAMN05192562_101509</name>
</gene>
<evidence type="ECO:0000313" key="2">
    <source>
        <dbReference type="EMBL" id="SFT49548.1"/>
    </source>
</evidence>
<keyword evidence="1" id="KW-0812">Transmembrane</keyword>
<protein>
    <submittedName>
        <fullName evidence="2">Uncharacterized protein</fullName>
    </submittedName>
</protein>
<feature type="transmembrane region" description="Helical" evidence="1">
    <location>
        <begin position="15"/>
        <end position="48"/>
    </location>
</feature>
<accession>A0A1I6YGN6</accession>
<proteinExistence type="predicted"/>
<dbReference type="AlphaFoldDB" id="A0A1I6YGN6"/>
<keyword evidence="3" id="KW-1185">Reference proteome</keyword>
<dbReference type="Proteomes" id="UP000199187">
    <property type="component" value="Unassembled WGS sequence"/>
</dbReference>
<dbReference type="OrthoDB" id="6631192at2"/>